<dbReference type="RefSeq" id="WP_341836748.1">
    <property type="nucleotide sequence ID" value="NZ_CP149822.1"/>
</dbReference>
<protein>
    <submittedName>
        <fullName evidence="1">Uncharacterized protein</fullName>
    </submittedName>
</protein>
<evidence type="ECO:0000313" key="1">
    <source>
        <dbReference type="EMBL" id="WZN41905.1"/>
    </source>
</evidence>
<gene>
    <name evidence="1" type="ORF">WJU16_02495</name>
</gene>
<sequence length="49" mass="5142">MFPFQGANELLSAGVMAIVYLFAMIPAAAIAASIQPPVSKIAFDAETEK</sequence>
<name>A0ABZ2YQU3_9BACT</name>
<proteinExistence type="predicted"/>
<reference evidence="2" key="1">
    <citation type="submission" date="2024-03" db="EMBL/GenBank/DDBJ databases">
        <title>Chitinophaga horti sp. nov., isolated from garden soil.</title>
        <authorList>
            <person name="Lee D.S."/>
            <person name="Han D.M."/>
            <person name="Baek J.H."/>
            <person name="Choi D.G."/>
            <person name="Jeon J.H."/>
            <person name="Jeon C.O."/>
        </authorList>
    </citation>
    <scope>NUCLEOTIDE SEQUENCE [LARGE SCALE GENOMIC DNA]</scope>
    <source>
        <strain evidence="2">GPA1</strain>
    </source>
</reference>
<organism evidence="1 2">
    <name type="scientific">Chitinophaga pollutisoli</name>
    <dbReference type="NCBI Taxonomy" id="3133966"/>
    <lineage>
        <taxon>Bacteria</taxon>
        <taxon>Pseudomonadati</taxon>
        <taxon>Bacteroidota</taxon>
        <taxon>Chitinophagia</taxon>
        <taxon>Chitinophagales</taxon>
        <taxon>Chitinophagaceae</taxon>
        <taxon>Chitinophaga</taxon>
    </lineage>
</organism>
<evidence type="ECO:0000313" key="2">
    <source>
        <dbReference type="Proteomes" id="UP001485459"/>
    </source>
</evidence>
<accession>A0ABZ2YQU3</accession>
<keyword evidence="2" id="KW-1185">Reference proteome</keyword>
<dbReference type="Proteomes" id="UP001485459">
    <property type="component" value="Chromosome"/>
</dbReference>
<dbReference type="EMBL" id="CP149822">
    <property type="protein sequence ID" value="WZN41905.1"/>
    <property type="molecule type" value="Genomic_DNA"/>
</dbReference>